<evidence type="ECO:0000256" key="2">
    <source>
        <dbReference type="ARBA" id="ARBA00024195"/>
    </source>
</evidence>
<dbReference type="InterPro" id="IPR001254">
    <property type="entry name" value="Trypsin_dom"/>
</dbReference>
<sequence>MTYALPKLMLLLLSLCFGKLEAVTFLDNNCQAGFSPMMINSRNANRAPWMAYLIKDGKYICGGSLVNHQFVLTAAHCANSVQNLIARLGEYDSSIETDGETLDIGVSIIFFAPLGQDISLLKLLTRTNYTATIKPICIVLWTCNEDLRELHSVNKYIVTGWGQISRVNRTASTILQEISVSRINPSLCGNFFGQICCENPSQFVCHGDSGSPLTSEHKYNHVTSTVLYGVLSSGHERCYDYARYVDIAPYTPWIYYIIKSYF</sequence>
<comment type="similarity">
    <text evidence="2">Belongs to the peptidase S1 family. CLIP subfamily.</text>
</comment>
<keyword evidence="5" id="KW-1185">Reference proteome</keyword>
<dbReference type="InterPro" id="IPR018114">
    <property type="entry name" value="TRYPSIN_HIS"/>
</dbReference>
<evidence type="ECO:0000313" key="6">
    <source>
        <dbReference type="RefSeq" id="XP_017024357.1"/>
    </source>
</evidence>
<evidence type="ECO:0000256" key="3">
    <source>
        <dbReference type="SAM" id="SignalP"/>
    </source>
</evidence>
<feature type="domain" description="Peptidase S1" evidence="4">
    <location>
        <begin position="38"/>
        <end position="259"/>
    </location>
</feature>
<dbReference type="Gene3D" id="2.40.10.10">
    <property type="entry name" value="Trypsin-like serine proteases"/>
    <property type="match status" value="2"/>
</dbReference>
<dbReference type="GeneID" id="108076141"/>
<reference evidence="5" key="1">
    <citation type="submission" date="2025-05" db="UniProtKB">
        <authorList>
            <consortium name="RefSeq"/>
        </authorList>
    </citation>
    <scope>NUCLEOTIDE SEQUENCE [LARGE SCALE GENOMIC DNA]</scope>
    <source>
        <strain evidence="5">14028-0561.14</strain>
    </source>
</reference>
<accession>A0A6P4I631</accession>
<dbReference type="GO" id="GO:0004252">
    <property type="term" value="F:serine-type endopeptidase activity"/>
    <property type="evidence" value="ECO:0007669"/>
    <property type="project" value="InterPro"/>
</dbReference>
<dbReference type="InterPro" id="IPR009003">
    <property type="entry name" value="Peptidase_S1_PA"/>
</dbReference>
<dbReference type="Proteomes" id="UP001652661">
    <property type="component" value="Chromosome 2R"/>
</dbReference>
<dbReference type="SMART" id="SM00020">
    <property type="entry name" value="Tryp_SPc"/>
    <property type="match status" value="1"/>
</dbReference>
<dbReference type="CDD" id="cd00190">
    <property type="entry name" value="Tryp_SPc"/>
    <property type="match status" value="1"/>
</dbReference>
<feature type="chain" id="PRO_5028212955" evidence="3">
    <location>
        <begin position="23"/>
        <end position="262"/>
    </location>
</feature>
<evidence type="ECO:0000313" key="5">
    <source>
        <dbReference type="Proteomes" id="UP001652661"/>
    </source>
</evidence>
<organism evidence="5 6">
    <name type="scientific">Drosophila kikkawai</name>
    <name type="common">Fruit fly</name>
    <dbReference type="NCBI Taxonomy" id="30033"/>
    <lineage>
        <taxon>Eukaryota</taxon>
        <taxon>Metazoa</taxon>
        <taxon>Ecdysozoa</taxon>
        <taxon>Arthropoda</taxon>
        <taxon>Hexapoda</taxon>
        <taxon>Insecta</taxon>
        <taxon>Pterygota</taxon>
        <taxon>Neoptera</taxon>
        <taxon>Endopterygota</taxon>
        <taxon>Diptera</taxon>
        <taxon>Brachycera</taxon>
        <taxon>Muscomorpha</taxon>
        <taxon>Ephydroidea</taxon>
        <taxon>Drosophilidae</taxon>
        <taxon>Drosophila</taxon>
        <taxon>Sophophora</taxon>
    </lineage>
</organism>
<proteinExistence type="inferred from homology"/>
<dbReference type="AlphaFoldDB" id="A0A6P4I631"/>
<dbReference type="SUPFAM" id="SSF50494">
    <property type="entry name" value="Trypsin-like serine proteases"/>
    <property type="match status" value="1"/>
</dbReference>
<dbReference type="InterPro" id="IPR043504">
    <property type="entry name" value="Peptidase_S1_PA_chymotrypsin"/>
</dbReference>
<evidence type="ECO:0000259" key="4">
    <source>
        <dbReference type="PROSITE" id="PS50240"/>
    </source>
</evidence>
<dbReference type="InterPro" id="IPR051487">
    <property type="entry name" value="Ser/Thr_Proteases_Immune/Dev"/>
</dbReference>
<evidence type="ECO:0000256" key="1">
    <source>
        <dbReference type="ARBA" id="ARBA00023157"/>
    </source>
</evidence>
<dbReference type="OrthoDB" id="7844327at2759"/>
<keyword evidence="1" id="KW-1015">Disulfide bond</keyword>
<reference evidence="6" key="2">
    <citation type="submission" date="2025-08" db="UniProtKB">
        <authorList>
            <consortium name="RefSeq"/>
        </authorList>
    </citation>
    <scope>IDENTIFICATION</scope>
    <source>
        <strain evidence="6">14028-0561.14</strain>
        <tissue evidence="6">Whole fly</tissue>
    </source>
</reference>
<dbReference type="OMA" id="TICCSNP"/>
<dbReference type="PROSITE" id="PS50240">
    <property type="entry name" value="TRYPSIN_DOM"/>
    <property type="match status" value="1"/>
</dbReference>
<dbReference type="RefSeq" id="XP_017024357.1">
    <property type="nucleotide sequence ID" value="XM_017168868.1"/>
</dbReference>
<name>A0A6P4I631_DROKI</name>
<dbReference type="PANTHER" id="PTHR24256">
    <property type="entry name" value="TRYPTASE-RELATED"/>
    <property type="match status" value="1"/>
</dbReference>
<protein>
    <submittedName>
        <fullName evidence="6">Chymotrypsin-like protease CTRL-1</fullName>
    </submittedName>
</protein>
<gene>
    <name evidence="6" type="primary">LOC108076141</name>
</gene>
<dbReference type="Pfam" id="PF00089">
    <property type="entry name" value="Trypsin"/>
    <property type="match status" value="1"/>
</dbReference>
<dbReference type="InterPro" id="IPR001314">
    <property type="entry name" value="Peptidase_S1A"/>
</dbReference>
<feature type="signal peptide" evidence="3">
    <location>
        <begin position="1"/>
        <end position="22"/>
    </location>
</feature>
<dbReference type="GO" id="GO:0006508">
    <property type="term" value="P:proteolysis"/>
    <property type="evidence" value="ECO:0007669"/>
    <property type="project" value="InterPro"/>
</dbReference>
<dbReference type="PROSITE" id="PS00134">
    <property type="entry name" value="TRYPSIN_HIS"/>
    <property type="match status" value="1"/>
</dbReference>
<dbReference type="PRINTS" id="PR00722">
    <property type="entry name" value="CHYMOTRYPSIN"/>
</dbReference>
<keyword evidence="3" id="KW-0732">Signal</keyword>